<dbReference type="PANTHER" id="PTHR43228">
    <property type="entry name" value="TWO-COMPONENT RESPONSE REGULATOR"/>
    <property type="match status" value="1"/>
</dbReference>
<dbReference type="InterPro" id="IPR036388">
    <property type="entry name" value="WH-like_DNA-bd_sf"/>
</dbReference>
<keyword evidence="1 3" id="KW-0238">DNA-binding</keyword>
<feature type="domain" description="OmpR/PhoB-type" evidence="5">
    <location>
        <begin position="129"/>
        <end position="224"/>
    </location>
</feature>
<dbReference type="GO" id="GO:0003677">
    <property type="term" value="F:DNA binding"/>
    <property type="evidence" value="ECO:0007669"/>
    <property type="project" value="UniProtKB-UniRule"/>
</dbReference>
<dbReference type="RefSeq" id="WP_129010592.1">
    <property type="nucleotide sequence ID" value="NZ_CP053835.1"/>
</dbReference>
<dbReference type="SUPFAM" id="SSF52172">
    <property type="entry name" value="CheY-like"/>
    <property type="match status" value="1"/>
</dbReference>
<proteinExistence type="predicted"/>
<dbReference type="InterPro" id="IPR052048">
    <property type="entry name" value="ST_Response_Regulator"/>
</dbReference>
<protein>
    <submittedName>
        <fullName evidence="6">Two-component system response regulator</fullName>
    </submittedName>
</protein>
<evidence type="ECO:0000259" key="5">
    <source>
        <dbReference type="PROSITE" id="PS51755"/>
    </source>
</evidence>
<dbReference type="PROSITE" id="PS50110">
    <property type="entry name" value="RESPONSE_REGULATORY"/>
    <property type="match status" value="1"/>
</dbReference>
<dbReference type="InterPro" id="IPR016032">
    <property type="entry name" value="Sig_transdc_resp-reg_C-effctor"/>
</dbReference>
<keyword evidence="7" id="KW-1185">Reference proteome</keyword>
<evidence type="ECO:0000256" key="2">
    <source>
        <dbReference type="PROSITE-ProRule" id="PRU00169"/>
    </source>
</evidence>
<dbReference type="Proteomes" id="UP000503313">
    <property type="component" value="Chromosome"/>
</dbReference>
<dbReference type="InterPro" id="IPR011006">
    <property type="entry name" value="CheY-like_superfamily"/>
</dbReference>
<dbReference type="Pfam" id="PF00072">
    <property type="entry name" value="Response_reg"/>
    <property type="match status" value="1"/>
</dbReference>
<organism evidence="6 7">
    <name type="scientific">Arcobacter defluvii</name>
    <dbReference type="NCBI Taxonomy" id="873191"/>
    <lineage>
        <taxon>Bacteria</taxon>
        <taxon>Pseudomonadati</taxon>
        <taxon>Campylobacterota</taxon>
        <taxon>Epsilonproteobacteria</taxon>
        <taxon>Campylobacterales</taxon>
        <taxon>Arcobacteraceae</taxon>
        <taxon>Arcobacter</taxon>
    </lineage>
</organism>
<evidence type="ECO:0000259" key="4">
    <source>
        <dbReference type="PROSITE" id="PS50110"/>
    </source>
</evidence>
<accession>A0AAE7BHE3</accession>
<dbReference type="PANTHER" id="PTHR43228:SF1">
    <property type="entry name" value="TWO-COMPONENT RESPONSE REGULATOR ARR22"/>
    <property type="match status" value="1"/>
</dbReference>
<dbReference type="Gene3D" id="1.10.10.10">
    <property type="entry name" value="Winged helix-like DNA-binding domain superfamily/Winged helix DNA-binding domain"/>
    <property type="match status" value="1"/>
</dbReference>
<dbReference type="KEGG" id="adz:ADFLV_1751"/>
<gene>
    <name evidence="6" type="ORF">ADFLV_1751</name>
</gene>
<name>A0AAE7BHE3_9BACT</name>
<sequence length="225" mass="26611">MTNFKNLSILYVEDDFEVQANISKILSLLFQKVYTASNGAEALEIFKENEIHMILTDYEMPNLNGYELIVKIRELSETIPIVILSNHTEKEKLLKCIPLKLMQYLEKPIIYEKLFQVLYECKKEVEKYTNIKHIINETTSYDPNVKLLFVNDKKIELTALEIEVFEYLFNKKNQLVMKEELIAFIWKEQNHGEDALKNLIYRLRKKIGKELIENHKNLGYSLKSN</sequence>
<evidence type="ECO:0000256" key="1">
    <source>
        <dbReference type="ARBA" id="ARBA00023125"/>
    </source>
</evidence>
<keyword evidence="2" id="KW-0597">Phosphoprotein</keyword>
<dbReference type="InterPro" id="IPR001867">
    <property type="entry name" value="OmpR/PhoB-type_DNA-bd"/>
</dbReference>
<dbReference type="AlphaFoldDB" id="A0AAE7BHE3"/>
<dbReference type="SMART" id="SM00448">
    <property type="entry name" value="REC"/>
    <property type="match status" value="1"/>
</dbReference>
<dbReference type="InterPro" id="IPR001789">
    <property type="entry name" value="Sig_transdc_resp-reg_receiver"/>
</dbReference>
<dbReference type="GO" id="GO:0000160">
    <property type="term" value="P:phosphorelay signal transduction system"/>
    <property type="evidence" value="ECO:0007669"/>
    <property type="project" value="InterPro"/>
</dbReference>
<feature type="modified residue" description="4-aspartylphosphate" evidence="2">
    <location>
        <position position="57"/>
    </location>
</feature>
<dbReference type="CDD" id="cd00156">
    <property type="entry name" value="REC"/>
    <property type="match status" value="1"/>
</dbReference>
<dbReference type="EMBL" id="CP053835">
    <property type="protein sequence ID" value="QKF77769.1"/>
    <property type="molecule type" value="Genomic_DNA"/>
</dbReference>
<dbReference type="Pfam" id="PF00486">
    <property type="entry name" value="Trans_reg_C"/>
    <property type="match status" value="1"/>
</dbReference>
<reference evidence="6 7" key="1">
    <citation type="submission" date="2020-05" db="EMBL/GenBank/DDBJ databases">
        <title>Complete genome sequencing of Campylobacter and Arcobacter type strains.</title>
        <authorList>
            <person name="Miller W.G."/>
            <person name="Yee E."/>
        </authorList>
    </citation>
    <scope>NUCLEOTIDE SEQUENCE [LARGE SCALE GENOMIC DNA]</scope>
    <source>
        <strain evidence="6 7">LMG 25694</strain>
    </source>
</reference>
<feature type="DNA-binding region" description="OmpR/PhoB-type" evidence="3">
    <location>
        <begin position="129"/>
        <end position="224"/>
    </location>
</feature>
<evidence type="ECO:0000256" key="3">
    <source>
        <dbReference type="PROSITE-ProRule" id="PRU01091"/>
    </source>
</evidence>
<evidence type="ECO:0000313" key="6">
    <source>
        <dbReference type="EMBL" id="QKF77769.1"/>
    </source>
</evidence>
<dbReference type="GO" id="GO:0006355">
    <property type="term" value="P:regulation of DNA-templated transcription"/>
    <property type="evidence" value="ECO:0007669"/>
    <property type="project" value="InterPro"/>
</dbReference>
<dbReference type="PROSITE" id="PS51755">
    <property type="entry name" value="OMPR_PHOB"/>
    <property type="match status" value="1"/>
</dbReference>
<dbReference type="CDD" id="cd00383">
    <property type="entry name" value="trans_reg_C"/>
    <property type="match status" value="1"/>
</dbReference>
<dbReference type="Gene3D" id="3.40.50.2300">
    <property type="match status" value="1"/>
</dbReference>
<dbReference type="SUPFAM" id="SSF46894">
    <property type="entry name" value="C-terminal effector domain of the bipartite response regulators"/>
    <property type="match status" value="1"/>
</dbReference>
<feature type="domain" description="Response regulatory" evidence="4">
    <location>
        <begin position="8"/>
        <end position="122"/>
    </location>
</feature>
<dbReference type="SMART" id="SM00862">
    <property type="entry name" value="Trans_reg_C"/>
    <property type="match status" value="1"/>
</dbReference>
<evidence type="ECO:0000313" key="7">
    <source>
        <dbReference type="Proteomes" id="UP000503313"/>
    </source>
</evidence>